<dbReference type="CDD" id="cd01949">
    <property type="entry name" value="GGDEF"/>
    <property type="match status" value="1"/>
</dbReference>
<comment type="caution">
    <text evidence="5">The sequence shown here is derived from an EMBL/GenBank/DDBJ whole genome shotgun (WGS) entry which is preliminary data.</text>
</comment>
<keyword evidence="6" id="KW-1185">Reference proteome</keyword>
<dbReference type="PROSITE" id="PS50887">
    <property type="entry name" value="GGDEF"/>
    <property type="match status" value="1"/>
</dbReference>
<dbReference type="GO" id="GO:0005886">
    <property type="term" value="C:plasma membrane"/>
    <property type="evidence" value="ECO:0007669"/>
    <property type="project" value="TreeGrafter"/>
</dbReference>
<dbReference type="InterPro" id="IPR029787">
    <property type="entry name" value="Nucleotide_cyclase"/>
</dbReference>
<feature type="transmembrane region" description="Helical" evidence="3">
    <location>
        <begin position="82"/>
        <end position="98"/>
    </location>
</feature>
<sequence>MTGVSYMIDAAILLIYAYAGSTSFAVAPAYAACGLLSVAIFIAISEARINDRFRDHYFILQQTSVSLAIMLAFIYFAPEVGGLFLCSIFLVYTFGALRSSPRQTIIGWTTAAAGLTILFLLTDKPISMPTGTPLERFATLLVFILVLGRGMIVGLFSSSLHESLYKRGIELKKAYQRIEELAELDELTGAMNRRSIMQTLDQEIARARRSNVPCAIALIDLDWFKLINDRFGHPAGDEALRAFAITVFANIRSIDKFGRYGGEEFLLILPETSDGAALRAIDRLRTIVAGLDWSAISQDMTVTMSAGLAMLRPDDSADSILARADKLLYQAKDMGRNRVVTA</sequence>
<dbReference type="GO" id="GO:0043709">
    <property type="term" value="P:cell adhesion involved in single-species biofilm formation"/>
    <property type="evidence" value="ECO:0007669"/>
    <property type="project" value="TreeGrafter"/>
</dbReference>
<dbReference type="InterPro" id="IPR000160">
    <property type="entry name" value="GGDEF_dom"/>
</dbReference>
<accession>K8PJG7</accession>
<dbReference type="FunFam" id="3.30.70.270:FF:000001">
    <property type="entry name" value="Diguanylate cyclase domain protein"/>
    <property type="match status" value="1"/>
</dbReference>
<evidence type="ECO:0000259" key="4">
    <source>
        <dbReference type="PROSITE" id="PS50887"/>
    </source>
</evidence>
<feature type="transmembrane region" description="Helical" evidence="3">
    <location>
        <begin position="105"/>
        <end position="122"/>
    </location>
</feature>
<proteinExistence type="predicted"/>
<dbReference type="Pfam" id="PF00990">
    <property type="entry name" value="GGDEF"/>
    <property type="match status" value="1"/>
</dbReference>
<evidence type="ECO:0000313" key="6">
    <source>
        <dbReference type="Proteomes" id="UP000001095"/>
    </source>
</evidence>
<evidence type="ECO:0000256" key="1">
    <source>
        <dbReference type="ARBA" id="ARBA00012528"/>
    </source>
</evidence>
<evidence type="ECO:0000256" key="2">
    <source>
        <dbReference type="ARBA" id="ARBA00034247"/>
    </source>
</evidence>
<feature type="transmembrane region" description="Helical" evidence="3">
    <location>
        <begin position="137"/>
        <end position="157"/>
    </location>
</feature>
<dbReference type="Proteomes" id="UP000001095">
    <property type="component" value="Unassembled WGS sequence"/>
</dbReference>
<keyword evidence="3" id="KW-0812">Transmembrane</keyword>
<dbReference type="HOGENOM" id="CLU_000445_11_1_5"/>
<dbReference type="GO" id="GO:1902201">
    <property type="term" value="P:negative regulation of bacterial-type flagellum-dependent cell motility"/>
    <property type="evidence" value="ECO:0007669"/>
    <property type="project" value="TreeGrafter"/>
</dbReference>
<keyword evidence="3" id="KW-0472">Membrane</keyword>
<comment type="catalytic activity">
    <reaction evidence="2">
        <text>2 GTP = 3',3'-c-di-GMP + 2 diphosphate</text>
        <dbReference type="Rhea" id="RHEA:24898"/>
        <dbReference type="ChEBI" id="CHEBI:33019"/>
        <dbReference type="ChEBI" id="CHEBI:37565"/>
        <dbReference type="ChEBI" id="CHEBI:58805"/>
        <dbReference type="EC" id="2.7.7.65"/>
    </reaction>
</comment>
<dbReference type="PANTHER" id="PTHR45138:SF9">
    <property type="entry name" value="DIGUANYLATE CYCLASE DGCM-RELATED"/>
    <property type="match status" value="1"/>
</dbReference>
<dbReference type="NCBIfam" id="TIGR00254">
    <property type="entry name" value="GGDEF"/>
    <property type="match status" value="1"/>
</dbReference>
<organism evidence="5 6">
    <name type="scientific">Afipia clevelandensis ATCC 49720</name>
    <dbReference type="NCBI Taxonomy" id="883079"/>
    <lineage>
        <taxon>Bacteria</taxon>
        <taxon>Pseudomonadati</taxon>
        <taxon>Pseudomonadota</taxon>
        <taxon>Alphaproteobacteria</taxon>
        <taxon>Hyphomicrobiales</taxon>
        <taxon>Nitrobacteraceae</taxon>
        <taxon>Afipia</taxon>
    </lineage>
</organism>
<feature type="transmembrane region" description="Helical" evidence="3">
    <location>
        <begin position="12"/>
        <end position="45"/>
    </location>
</feature>
<dbReference type="InterPro" id="IPR043128">
    <property type="entry name" value="Rev_trsase/Diguanyl_cyclase"/>
</dbReference>
<dbReference type="SMART" id="SM00267">
    <property type="entry name" value="GGDEF"/>
    <property type="match status" value="1"/>
</dbReference>
<evidence type="ECO:0000256" key="3">
    <source>
        <dbReference type="SAM" id="Phobius"/>
    </source>
</evidence>
<dbReference type="GO" id="GO:0052621">
    <property type="term" value="F:diguanylate cyclase activity"/>
    <property type="evidence" value="ECO:0007669"/>
    <property type="project" value="UniProtKB-EC"/>
</dbReference>
<dbReference type="AlphaFoldDB" id="K8PJG7"/>
<name>K8PJG7_9BRAD</name>
<reference evidence="5 6" key="1">
    <citation type="submission" date="2012-04" db="EMBL/GenBank/DDBJ databases">
        <title>The Genome Sequence of Afipia clevelandensis ATCC 49720.</title>
        <authorList>
            <consortium name="The Broad Institute Genome Sequencing Platform"/>
            <person name="Earl A."/>
            <person name="Ward D."/>
            <person name="Feldgarden M."/>
            <person name="Gevers D."/>
            <person name="Huys G."/>
            <person name="Walker B."/>
            <person name="Young S.K."/>
            <person name="Zeng Q."/>
            <person name="Gargeya S."/>
            <person name="Fitzgerald M."/>
            <person name="Haas B."/>
            <person name="Abouelleil A."/>
            <person name="Alvarado L."/>
            <person name="Arachchi H.M."/>
            <person name="Berlin A."/>
            <person name="Chapman S.B."/>
            <person name="Goldberg J."/>
            <person name="Griggs A."/>
            <person name="Gujja S."/>
            <person name="Hansen M."/>
            <person name="Howarth C."/>
            <person name="Imamovic A."/>
            <person name="Larimer J."/>
            <person name="McCowen C."/>
            <person name="Montmayeur A."/>
            <person name="Murphy C."/>
            <person name="Neiman D."/>
            <person name="Pearson M."/>
            <person name="Priest M."/>
            <person name="Roberts A."/>
            <person name="Saif S."/>
            <person name="Shea T."/>
            <person name="Sisk P."/>
            <person name="Sykes S."/>
            <person name="Wortman J."/>
            <person name="Nusbaum C."/>
            <person name="Birren B."/>
        </authorList>
    </citation>
    <scope>NUCLEOTIDE SEQUENCE [LARGE SCALE GENOMIC DNA]</scope>
    <source>
        <strain evidence="5 6">ATCC 49720</strain>
    </source>
</reference>
<gene>
    <name evidence="5" type="ORF">HMPREF9696_00290</name>
</gene>
<keyword evidence="3" id="KW-1133">Transmembrane helix</keyword>
<dbReference type="Gene3D" id="3.30.70.270">
    <property type="match status" value="1"/>
</dbReference>
<dbReference type="InterPro" id="IPR050469">
    <property type="entry name" value="Diguanylate_Cyclase"/>
</dbReference>
<dbReference type="PANTHER" id="PTHR45138">
    <property type="entry name" value="REGULATORY COMPONENTS OF SENSORY TRANSDUCTION SYSTEM"/>
    <property type="match status" value="1"/>
</dbReference>
<feature type="transmembrane region" description="Helical" evidence="3">
    <location>
        <begin position="57"/>
        <end position="76"/>
    </location>
</feature>
<dbReference type="PATRIC" id="fig|883079.3.peg.302"/>
<evidence type="ECO:0000313" key="5">
    <source>
        <dbReference type="EMBL" id="EKS42747.1"/>
    </source>
</evidence>
<dbReference type="SUPFAM" id="SSF55073">
    <property type="entry name" value="Nucleotide cyclase"/>
    <property type="match status" value="1"/>
</dbReference>
<dbReference type="EC" id="2.7.7.65" evidence="1"/>
<protein>
    <recommendedName>
        <fullName evidence="1">diguanylate cyclase</fullName>
        <ecNumber evidence="1">2.7.7.65</ecNumber>
    </recommendedName>
</protein>
<feature type="domain" description="GGDEF" evidence="4">
    <location>
        <begin position="212"/>
        <end position="342"/>
    </location>
</feature>
<dbReference type="EMBL" id="AGWY01000001">
    <property type="protein sequence ID" value="EKS42747.1"/>
    <property type="molecule type" value="Genomic_DNA"/>
</dbReference>